<evidence type="ECO:0000313" key="2">
    <source>
        <dbReference type="Proteomes" id="UP000814243"/>
    </source>
</evidence>
<organism evidence="1 2">
    <name type="scientific">Spodoptera exigua</name>
    <name type="common">Beet armyworm</name>
    <name type="synonym">Noctua fulgens</name>
    <dbReference type="NCBI Taxonomy" id="7107"/>
    <lineage>
        <taxon>Eukaryota</taxon>
        <taxon>Metazoa</taxon>
        <taxon>Ecdysozoa</taxon>
        <taxon>Arthropoda</taxon>
        <taxon>Hexapoda</taxon>
        <taxon>Insecta</taxon>
        <taxon>Pterygota</taxon>
        <taxon>Neoptera</taxon>
        <taxon>Endopterygota</taxon>
        <taxon>Lepidoptera</taxon>
        <taxon>Glossata</taxon>
        <taxon>Ditrysia</taxon>
        <taxon>Noctuoidea</taxon>
        <taxon>Noctuidae</taxon>
        <taxon>Amphipyrinae</taxon>
        <taxon>Spodoptera</taxon>
    </lineage>
</organism>
<dbReference type="Proteomes" id="UP000814243">
    <property type="component" value="Unassembled WGS sequence"/>
</dbReference>
<reference evidence="1" key="1">
    <citation type="journal article" date="2021" name="G3 (Bethesda)">
        <title>Genome and transcriptome analysis of the beet armyworm Spodoptera exigua reveals targets for pest control. .</title>
        <authorList>
            <person name="Simon S."/>
            <person name="Breeschoten T."/>
            <person name="Jansen H.J."/>
            <person name="Dirks R.P."/>
            <person name="Schranz M.E."/>
            <person name="Ros V.I.D."/>
        </authorList>
    </citation>
    <scope>NUCLEOTIDE SEQUENCE</scope>
    <source>
        <strain evidence="1">TB_SE_WUR_2020</strain>
    </source>
</reference>
<protein>
    <submittedName>
        <fullName evidence="1">Uncharacterized protein</fullName>
    </submittedName>
</protein>
<dbReference type="AlphaFoldDB" id="A0A922M1Y6"/>
<comment type="caution">
    <text evidence="1">The sequence shown here is derived from an EMBL/GenBank/DDBJ whole genome shotgun (WGS) entry which is preliminary data.</text>
</comment>
<dbReference type="Gene3D" id="3.40.630.30">
    <property type="match status" value="1"/>
</dbReference>
<sequence>MVVGFKRVWDSSCPRIWDQWVDDNGTTWIIQDLPPEDDEKAIKILVENLCPDETLCSLSKIVEDPVSTQSISDFWRGYLAQRMSLACYELKDGNKKLVALNNVYNALKVVDDKVDAFKYLGMSQILYALGLVVCREYRGAKLGARILAASATRAGFTTIGTITLKELAENGLNFPRDENRNIKVMVKRFDD</sequence>
<dbReference type="EMBL" id="JACEFF010000892">
    <property type="protein sequence ID" value="KAH9628859.1"/>
    <property type="molecule type" value="Genomic_DNA"/>
</dbReference>
<name>A0A922M1Y6_SPOEX</name>
<accession>A0A922M1Y6</accession>
<evidence type="ECO:0000313" key="1">
    <source>
        <dbReference type="EMBL" id="KAH9628859.1"/>
    </source>
</evidence>
<proteinExistence type="predicted"/>
<gene>
    <name evidence="1" type="ORF">HF086_001094</name>
</gene>